<dbReference type="Pfam" id="PF07059">
    <property type="entry name" value="EDR2_C"/>
    <property type="match status" value="1"/>
</dbReference>
<dbReference type="InterPro" id="IPR009769">
    <property type="entry name" value="EDR2_C"/>
</dbReference>
<accession>A0A024UJC4</accession>
<dbReference type="PANTHER" id="PTHR12136">
    <property type="entry name" value="ENHANCED DISEASE RESISTANCE-RELATED"/>
    <property type="match status" value="1"/>
</dbReference>
<gene>
    <name evidence="2" type="ORF">H310_02587</name>
</gene>
<dbReference type="InterPro" id="IPR045096">
    <property type="entry name" value="EDR2-like"/>
</dbReference>
<protein>
    <recommendedName>
        <fullName evidence="1">Protein ENHANCED DISEASE RESISTANCE 2 C-terminal domain-containing protein</fullName>
    </recommendedName>
</protein>
<dbReference type="PANTHER" id="PTHR12136:SF41">
    <property type="entry name" value="PLECKSTRIN HOMOLOGY (PH) AND LIPID-BINDING START DOMAINS-CONTAINING PROTEIN"/>
    <property type="match status" value="1"/>
</dbReference>
<dbReference type="EMBL" id="KI913955">
    <property type="protein sequence ID" value="ETW06295.1"/>
    <property type="molecule type" value="Genomic_DNA"/>
</dbReference>
<proteinExistence type="predicted"/>
<evidence type="ECO:0000259" key="1">
    <source>
        <dbReference type="Pfam" id="PF07059"/>
    </source>
</evidence>
<dbReference type="GeneID" id="20079637"/>
<name>A0A024UJC4_9STRA</name>
<organism evidence="2">
    <name type="scientific">Aphanomyces invadans</name>
    <dbReference type="NCBI Taxonomy" id="157072"/>
    <lineage>
        <taxon>Eukaryota</taxon>
        <taxon>Sar</taxon>
        <taxon>Stramenopiles</taxon>
        <taxon>Oomycota</taxon>
        <taxon>Saprolegniomycetes</taxon>
        <taxon>Saprolegniales</taxon>
        <taxon>Verrucalvaceae</taxon>
        <taxon>Aphanomyces</taxon>
    </lineage>
</organism>
<sequence>MADGVLLRVLETTIVLMEGLLLPLEVFLLLLFKSTPLAFTTDQSAVHHFPLVTSTATMDHASTASRRRKSDSCMEACAPEPMTSALPRLRHAMTWEEKYALHVTQLRSNTTSMWSEPSAAPVLVRGPTYVKDSTKMPAGPSLGRLVHVDVWKGTRARPGRIDHIALVDLDRPNSILRYFQHEHPSDKVFVLNFQVPGTPFAHVVCYWLVSSADVAQHPPFSRLWAQFQDAIHANTPAFCNAHLKLIPALVTAPWVVKAMVPQKPALVGNKLTQRYVCGPNYIEVDMDIPSSTIAANIVGLCRGYSNQLDVDVHLTLQGDTEADLPEKIFASVRLSKLDFAHAEDIL</sequence>
<dbReference type="RefSeq" id="XP_008864370.1">
    <property type="nucleotide sequence ID" value="XM_008866148.1"/>
</dbReference>
<feature type="domain" description="Protein ENHANCED DISEASE RESISTANCE 2 C-terminal" evidence="1">
    <location>
        <begin position="114"/>
        <end position="338"/>
    </location>
</feature>
<reference evidence="2" key="1">
    <citation type="submission" date="2013-12" db="EMBL/GenBank/DDBJ databases">
        <title>The Genome Sequence of Aphanomyces invadans NJM9701.</title>
        <authorList>
            <consortium name="The Broad Institute Genomics Platform"/>
            <person name="Russ C."/>
            <person name="Tyler B."/>
            <person name="van West P."/>
            <person name="Dieguez-Uribeondo J."/>
            <person name="Young S.K."/>
            <person name="Zeng Q."/>
            <person name="Gargeya S."/>
            <person name="Fitzgerald M."/>
            <person name="Abouelleil A."/>
            <person name="Alvarado L."/>
            <person name="Chapman S.B."/>
            <person name="Gainer-Dewar J."/>
            <person name="Goldberg J."/>
            <person name="Griggs A."/>
            <person name="Gujja S."/>
            <person name="Hansen M."/>
            <person name="Howarth C."/>
            <person name="Imamovic A."/>
            <person name="Ireland A."/>
            <person name="Larimer J."/>
            <person name="McCowan C."/>
            <person name="Murphy C."/>
            <person name="Pearson M."/>
            <person name="Poon T.W."/>
            <person name="Priest M."/>
            <person name="Roberts A."/>
            <person name="Saif S."/>
            <person name="Shea T."/>
            <person name="Sykes S."/>
            <person name="Wortman J."/>
            <person name="Nusbaum C."/>
            <person name="Birren B."/>
        </authorList>
    </citation>
    <scope>NUCLEOTIDE SEQUENCE [LARGE SCALE GENOMIC DNA]</scope>
    <source>
        <strain evidence="2">NJM9701</strain>
    </source>
</reference>
<dbReference type="eggNOG" id="ENOG502SJ65">
    <property type="taxonomic scope" value="Eukaryota"/>
</dbReference>
<dbReference type="VEuPathDB" id="FungiDB:H310_02587"/>
<dbReference type="AlphaFoldDB" id="A0A024UJC4"/>
<evidence type="ECO:0000313" key="2">
    <source>
        <dbReference type="EMBL" id="ETW06295.1"/>
    </source>
</evidence>